<proteinExistence type="predicted"/>
<comment type="caution">
    <text evidence="3">The sequence shown here is derived from an EMBL/GenBank/DDBJ whole genome shotgun (WGS) entry which is preliminary data.</text>
</comment>
<name>A0A7C5N3K6_9GAMM</name>
<feature type="region of interest" description="Disordered" evidence="1">
    <location>
        <begin position="450"/>
        <end position="469"/>
    </location>
</feature>
<dbReference type="InterPro" id="IPR058710">
    <property type="entry name" value="PEPCK_lobe_2"/>
</dbReference>
<organism evidence="3">
    <name type="scientific">Thiolapillus brandeum</name>
    <dbReference type="NCBI Taxonomy" id="1076588"/>
    <lineage>
        <taxon>Bacteria</taxon>
        <taxon>Pseudomonadati</taxon>
        <taxon>Pseudomonadota</taxon>
        <taxon>Gammaproteobacteria</taxon>
        <taxon>Chromatiales</taxon>
        <taxon>Sedimenticolaceae</taxon>
        <taxon>Thiolapillus</taxon>
    </lineage>
</organism>
<protein>
    <recommendedName>
        <fullName evidence="2">PPi-type phosphoenolpyruvate carboxykinase lobe 2 domain-containing protein</fullName>
    </recommendedName>
</protein>
<feature type="non-terminal residue" evidence="3">
    <location>
        <position position="1"/>
    </location>
</feature>
<evidence type="ECO:0000259" key="2">
    <source>
        <dbReference type="Pfam" id="PF26300"/>
    </source>
</evidence>
<evidence type="ECO:0000256" key="1">
    <source>
        <dbReference type="SAM" id="MobiDB-lite"/>
    </source>
</evidence>
<evidence type="ECO:0000313" key="3">
    <source>
        <dbReference type="EMBL" id="HHH13104.1"/>
    </source>
</evidence>
<dbReference type="EMBL" id="DROM01000163">
    <property type="protein sequence ID" value="HHH13104.1"/>
    <property type="molecule type" value="Genomic_DNA"/>
</dbReference>
<dbReference type="Pfam" id="PF26300">
    <property type="entry name" value="PEPCK_PPi_lobe_2"/>
    <property type="match status" value="1"/>
</dbReference>
<gene>
    <name evidence="3" type="ORF">ENJ98_02610</name>
</gene>
<dbReference type="Proteomes" id="UP000886100">
    <property type="component" value="Unassembled WGS sequence"/>
</dbReference>
<feature type="non-terminal residue" evidence="3">
    <location>
        <position position="674"/>
    </location>
</feature>
<feature type="domain" description="PPi-type phosphoenolpyruvate carboxykinase lobe 2" evidence="2">
    <location>
        <begin position="429"/>
        <end position="539"/>
    </location>
</feature>
<reference evidence="3" key="1">
    <citation type="journal article" date="2020" name="mSystems">
        <title>Genome- and Community-Level Interaction Insights into Carbon Utilization and Element Cycling Functions of Hydrothermarchaeota in Hydrothermal Sediment.</title>
        <authorList>
            <person name="Zhou Z."/>
            <person name="Liu Y."/>
            <person name="Xu W."/>
            <person name="Pan J."/>
            <person name="Luo Z.H."/>
            <person name="Li M."/>
        </authorList>
    </citation>
    <scope>NUCLEOTIDE SEQUENCE [LARGE SCALE GENOMIC DNA]</scope>
    <source>
        <strain evidence="3">HyVt-535</strain>
    </source>
</reference>
<sequence length="674" mass="76685">YLADLGEETPRLPNNTFVLDRHGVARELSLPMGKDEFKSEIVSSYRVKQGVLHNPASDRRTTKGSFHITEGGLPIPGDKKAVPKATFAAMLRHALNPPEELLVLPFTAEEPKPARMFVSLLLRPVVCPEVPGLEAEKSMEIRFFAPGNLVSNLDFVESIFGNGGNPYLPKFDAALDVEHWTGHTGCVILAPHLVKLTKREVGLPHWDQATERQRKDGMCWKEPDELYNDGQAFKITARDERGVIVTILADNYYGYCKKEVKTQIGYAANLYGLAEEEHAGGALAFPRRNHGEEYGVDSRTRDPNYSFEEVVERYGEIMEVQPEGYGIDKRFPEVIYVPQDLRMDLNRQTITWWKDGRKQQIRLQPGKIYIQPNGYKIEMKKHPGAPSWRLVGTDPEGTLCHKPSTVSGGGKSEISKSLNDAVIYSPLFVDDLQADLDRVQEIFDRDYTDRFKPGHEHEDRDPTRKPLSEERSLGSVIKLLTPSSSYTDEYNAWLESIPPRILALALMIKRFYRPEWGDNWREHLSVDVVDGAPGHELKLHDRKVIASYLRMGFDRNNKWRVFKVRQDFIAAEKLQMEDDITASIVVPARVLSDCRPEEADNPNSVKLVRNCEYRLFQRPDDAIIPGYDKQAEKDIASPGNFLANYEPLKGEKLTEVVEDVMTFCNFTEPMRKLL</sequence>
<dbReference type="AlphaFoldDB" id="A0A7C5N3K6"/>
<accession>A0A7C5N3K6</accession>